<proteinExistence type="predicted"/>
<reference evidence="1 2" key="1">
    <citation type="submission" date="2015-01" db="EMBL/GenBank/DDBJ databases">
        <title>Evolution of Trichinella species and genotypes.</title>
        <authorList>
            <person name="Korhonen P.K."/>
            <person name="Edoardo P."/>
            <person name="Giuseppe L.R."/>
            <person name="Gasser R.B."/>
        </authorList>
    </citation>
    <scope>NUCLEOTIDE SEQUENCE [LARGE SCALE GENOMIC DNA]</scope>
    <source>
        <strain evidence="1">ISS120</strain>
    </source>
</reference>
<accession>A0A0V1DD89</accession>
<comment type="caution">
    <text evidence="1">The sequence shown here is derived from an EMBL/GenBank/DDBJ whole genome shotgun (WGS) entry which is preliminary data.</text>
</comment>
<dbReference type="Proteomes" id="UP000054653">
    <property type="component" value="Unassembled WGS sequence"/>
</dbReference>
<sequence>MNGQSQQCLSDVVSFFLSLETKPLDTWHSIVKQAYMIDSFQPNRTLGTKFLRIGLQRKSIVHKDQRPWALIWTHPISLLDIILLVENLFATF</sequence>
<gene>
    <name evidence="1" type="ORF">T03_11646</name>
</gene>
<protein>
    <submittedName>
        <fullName evidence="1">Uncharacterized protein</fullName>
    </submittedName>
</protein>
<name>A0A0V1DD89_TRIBR</name>
<organism evidence="1 2">
    <name type="scientific">Trichinella britovi</name>
    <name type="common">Parasitic roundworm</name>
    <dbReference type="NCBI Taxonomy" id="45882"/>
    <lineage>
        <taxon>Eukaryota</taxon>
        <taxon>Metazoa</taxon>
        <taxon>Ecdysozoa</taxon>
        <taxon>Nematoda</taxon>
        <taxon>Enoplea</taxon>
        <taxon>Dorylaimia</taxon>
        <taxon>Trichinellida</taxon>
        <taxon>Trichinellidae</taxon>
        <taxon>Trichinella</taxon>
    </lineage>
</organism>
<evidence type="ECO:0000313" key="2">
    <source>
        <dbReference type="Proteomes" id="UP000054653"/>
    </source>
</evidence>
<evidence type="ECO:0000313" key="1">
    <source>
        <dbReference type="EMBL" id="KRY59332.1"/>
    </source>
</evidence>
<dbReference type="AlphaFoldDB" id="A0A0V1DD89"/>
<keyword evidence="2" id="KW-1185">Reference proteome</keyword>
<dbReference type="EMBL" id="JYDI01000013">
    <property type="protein sequence ID" value="KRY59332.1"/>
    <property type="molecule type" value="Genomic_DNA"/>
</dbReference>